<dbReference type="EMBL" id="CAQJ01000099">
    <property type="protein sequence ID" value="CCQ91878.1"/>
    <property type="molecule type" value="Genomic_DNA"/>
</dbReference>
<organism evidence="5 6">
    <name type="scientific">Nitrospina gracilis (strain 3/211)</name>
    <dbReference type="NCBI Taxonomy" id="1266370"/>
    <lineage>
        <taxon>Bacteria</taxon>
        <taxon>Pseudomonadati</taxon>
        <taxon>Nitrospinota/Tectimicrobiota group</taxon>
        <taxon>Nitrospinota</taxon>
        <taxon>Nitrospinia</taxon>
        <taxon>Nitrospinales</taxon>
        <taxon>Nitrospinaceae</taxon>
        <taxon>Nitrospina</taxon>
    </lineage>
</organism>
<dbReference type="FunCoup" id="M1Z1J6">
    <property type="interactions" value="412"/>
</dbReference>
<keyword evidence="6" id="KW-1185">Reference proteome</keyword>
<dbReference type="EC" id="3.1.3.18" evidence="4"/>
<name>M1Z1J6_NITG3</name>
<dbReference type="InterPro" id="IPR023198">
    <property type="entry name" value="PGP-like_dom2"/>
</dbReference>
<sequence>MTPFSLYVFDFDGTLVDTKLDIAHSVNLALQEMGREPLPKEVTFGYVGRGVRHLMTQALNGDGGDSDLERAVSLFMKHYEQHLMDQTDFFPHCRDLMDHYADKQLAVVSNKPEKFVERILVELNSREAFQSIVGGDTFENKKPDPMGLRHVMQVAGLNPEDVLMVGDSEVDVATARAAGVKVCGVTYGHASREEMASYHPDWLIDDIREMKELFG</sequence>
<dbReference type="SFLD" id="SFLDS00003">
    <property type="entry name" value="Haloacid_Dehalogenase"/>
    <property type="match status" value="1"/>
</dbReference>
<evidence type="ECO:0000256" key="2">
    <source>
        <dbReference type="ARBA" id="ARBA00004818"/>
    </source>
</evidence>
<dbReference type="PANTHER" id="PTHR43434:SF1">
    <property type="entry name" value="PHOSPHOGLYCOLATE PHOSPHATASE"/>
    <property type="match status" value="1"/>
</dbReference>
<comment type="caution">
    <text evidence="5">The sequence shown here is derived from an EMBL/GenBank/DDBJ whole genome shotgun (WGS) entry which is preliminary data.</text>
</comment>
<dbReference type="Proteomes" id="UP000011704">
    <property type="component" value="Unassembled WGS sequence"/>
</dbReference>
<evidence type="ECO:0000313" key="5">
    <source>
        <dbReference type="EMBL" id="CCQ91878.1"/>
    </source>
</evidence>
<dbReference type="Gene3D" id="1.10.150.240">
    <property type="entry name" value="Putative phosphatase, domain 2"/>
    <property type="match status" value="1"/>
</dbReference>
<dbReference type="InterPro" id="IPR050155">
    <property type="entry name" value="HAD-like_hydrolase_sf"/>
</dbReference>
<reference evidence="5 6" key="1">
    <citation type="journal article" date="2013" name="Front. Microbiol.">
        <title>The genome of Nitrospina gracilis illuminates the metabolism and evolution of the major marine nitrite oxidizer.</title>
        <authorList>
            <person name="Luecker S."/>
            <person name="Nowka B."/>
            <person name="Rattei T."/>
            <person name="Spieck E."/>
            <person name="and Daims H."/>
        </authorList>
    </citation>
    <scope>NUCLEOTIDE SEQUENCE [LARGE SCALE GENOMIC DNA]</scope>
    <source>
        <strain evidence="5 6">3/211</strain>
    </source>
</reference>
<dbReference type="OrthoDB" id="9807630at2"/>
<dbReference type="SUPFAM" id="SSF56784">
    <property type="entry name" value="HAD-like"/>
    <property type="match status" value="1"/>
</dbReference>
<comment type="catalytic activity">
    <reaction evidence="1">
        <text>2-phosphoglycolate + H2O = glycolate + phosphate</text>
        <dbReference type="Rhea" id="RHEA:14369"/>
        <dbReference type="ChEBI" id="CHEBI:15377"/>
        <dbReference type="ChEBI" id="CHEBI:29805"/>
        <dbReference type="ChEBI" id="CHEBI:43474"/>
        <dbReference type="ChEBI" id="CHEBI:58033"/>
        <dbReference type="EC" id="3.1.3.18"/>
    </reaction>
</comment>
<evidence type="ECO:0000256" key="4">
    <source>
        <dbReference type="ARBA" id="ARBA00013078"/>
    </source>
</evidence>
<dbReference type="AlphaFoldDB" id="M1Z1J6"/>
<evidence type="ECO:0000256" key="1">
    <source>
        <dbReference type="ARBA" id="ARBA00000830"/>
    </source>
</evidence>
<dbReference type="NCBIfam" id="TIGR01509">
    <property type="entry name" value="HAD-SF-IA-v3"/>
    <property type="match status" value="1"/>
</dbReference>
<dbReference type="STRING" id="1266370.NITGR_90017"/>
<dbReference type="GO" id="GO:0008967">
    <property type="term" value="F:phosphoglycolate phosphatase activity"/>
    <property type="evidence" value="ECO:0007669"/>
    <property type="project" value="UniProtKB-EC"/>
</dbReference>
<dbReference type="HOGENOM" id="CLU_045011_19_1_0"/>
<dbReference type="PANTHER" id="PTHR43434">
    <property type="entry name" value="PHOSPHOGLYCOLATE PHOSPHATASE"/>
    <property type="match status" value="1"/>
</dbReference>
<dbReference type="GO" id="GO:0005829">
    <property type="term" value="C:cytosol"/>
    <property type="evidence" value="ECO:0007669"/>
    <property type="project" value="TreeGrafter"/>
</dbReference>
<accession>M1Z1J6</accession>
<comment type="similarity">
    <text evidence="3">Belongs to the HAD-like hydrolase superfamily. CbbY/CbbZ/Gph/YieH family.</text>
</comment>
<dbReference type="InParanoid" id="M1Z1J6"/>
<keyword evidence="5" id="KW-0378">Hydrolase</keyword>
<dbReference type="InterPro" id="IPR036412">
    <property type="entry name" value="HAD-like_sf"/>
</dbReference>
<dbReference type="Pfam" id="PF13419">
    <property type="entry name" value="HAD_2"/>
    <property type="match status" value="1"/>
</dbReference>
<dbReference type="RefSeq" id="WP_005011174.1">
    <property type="nucleotide sequence ID" value="NZ_HG422173.1"/>
</dbReference>
<gene>
    <name evidence="5" type="ORF">NITGR_90017</name>
</gene>
<proteinExistence type="inferred from homology"/>
<dbReference type="SFLD" id="SFLDG01129">
    <property type="entry name" value="C1.5:_HAD__Beta-PGM__Phosphata"/>
    <property type="match status" value="1"/>
</dbReference>
<evidence type="ECO:0000256" key="3">
    <source>
        <dbReference type="ARBA" id="ARBA00006171"/>
    </source>
</evidence>
<dbReference type="GO" id="GO:0006281">
    <property type="term" value="P:DNA repair"/>
    <property type="evidence" value="ECO:0007669"/>
    <property type="project" value="TreeGrafter"/>
</dbReference>
<dbReference type="InterPro" id="IPR041492">
    <property type="entry name" value="HAD_2"/>
</dbReference>
<evidence type="ECO:0000313" key="6">
    <source>
        <dbReference type="Proteomes" id="UP000011704"/>
    </source>
</evidence>
<protein>
    <recommendedName>
        <fullName evidence="4">phosphoglycolate phosphatase</fullName>
        <ecNumber evidence="4">3.1.3.18</ecNumber>
    </recommendedName>
</protein>
<dbReference type="Gene3D" id="3.40.50.1000">
    <property type="entry name" value="HAD superfamily/HAD-like"/>
    <property type="match status" value="1"/>
</dbReference>
<dbReference type="InterPro" id="IPR023214">
    <property type="entry name" value="HAD_sf"/>
</dbReference>
<dbReference type="FunFam" id="3.40.50.1000:FF:000022">
    <property type="entry name" value="Phosphoglycolate phosphatase"/>
    <property type="match status" value="1"/>
</dbReference>
<dbReference type="InterPro" id="IPR006439">
    <property type="entry name" value="HAD-SF_hydro_IA"/>
</dbReference>
<dbReference type="NCBIfam" id="TIGR01549">
    <property type="entry name" value="HAD-SF-IA-v1"/>
    <property type="match status" value="1"/>
</dbReference>
<comment type="pathway">
    <text evidence="2">Organic acid metabolism; glycolate biosynthesis; glycolate from 2-phosphoglycolate: step 1/1.</text>
</comment>